<evidence type="ECO:0000313" key="1">
    <source>
        <dbReference type="EMBL" id="MES4991019.1"/>
    </source>
</evidence>
<comment type="caution">
    <text evidence="1">The sequence shown here is derived from an EMBL/GenBank/DDBJ whole genome shotgun (WGS) entry which is preliminary data.</text>
</comment>
<reference evidence="1 2" key="1">
    <citation type="submission" date="2024-06" db="EMBL/GenBank/DDBJ databases">
        <title>Genome sequencing of Agrobacterium spp. from tobacco in Serbia.</title>
        <authorList>
            <person name="Ilicic R.J."/>
            <person name="Studholme D.J."/>
            <person name="Jelusic A."/>
            <person name="Barac G."/>
            <person name="Bagi F."/>
            <person name="Popovic Milovanovic T."/>
        </authorList>
    </citation>
    <scope>NUCLEOTIDE SEQUENCE [LARGE SCALE GENOMIC DNA]</scope>
    <source>
        <strain evidence="1 2">DA1</strain>
    </source>
</reference>
<sequence length="310" mass="34225">MVTREELYRLVWAMPVRQAAKQLGVSNVYVARICDALDVPKPGLGWWTQKRAGIDVSQPPLPPAKSGHPTSWAPGRLAPMPIWQFTKPGHSSGVAGDGVHPLLEISGAIFAFGPPPPRGTCLVPRLSRAIDLTTSDRTFAQAIRFANRLFVELEERGHQVSVIAGRKGVRPPVEVWETPPTHVEGSNVPVRVARWPTIATIGGVEIGLAIVENHEEREMQYIGNGEYRSVAALRRGREAEVAGISWTEWRMVPSGKLRLVAYSPAPSRPWRFQWQVKLRNAQFLEIVDDLEKAAAMLPGKETTSASQVFT</sequence>
<dbReference type="AlphaFoldDB" id="A0ABD5LKN6"/>
<accession>A0ABD5LKN6</accession>
<dbReference type="RefSeq" id="WP_353574267.1">
    <property type="nucleotide sequence ID" value="NZ_JBETME010000004.1"/>
</dbReference>
<dbReference type="EMBL" id="JBETME010000004">
    <property type="protein sequence ID" value="MES4991019.1"/>
    <property type="molecule type" value="Genomic_DNA"/>
</dbReference>
<gene>
    <name evidence="1" type="ORF">ABVB70_11805</name>
</gene>
<evidence type="ECO:0000313" key="2">
    <source>
        <dbReference type="Proteomes" id="UP001438189"/>
    </source>
</evidence>
<name>A0ABD5LKN6_AGRRD</name>
<proteinExistence type="predicted"/>
<organism evidence="1 2">
    <name type="scientific">Agrobacterium radiobacter</name>
    <dbReference type="NCBI Taxonomy" id="362"/>
    <lineage>
        <taxon>Bacteria</taxon>
        <taxon>Pseudomonadati</taxon>
        <taxon>Pseudomonadota</taxon>
        <taxon>Alphaproteobacteria</taxon>
        <taxon>Hyphomicrobiales</taxon>
        <taxon>Rhizobiaceae</taxon>
        <taxon>Rhizobium/Agrobacterium group</taxon>
        <taxon>Agrobacterium</taxon>
        <taxon>Agrobacterium tumefaciens complex</taxon>
    </lineage>
</organism>
<dbReference type="Proteomes" id="UP001438189">
    <property type="component" value="Unassembled WGS sequence"/>
</dbReference>
<protein>
    <submittedName>
        <fullName evidence="1">Uncharacterized protein</fullName>
    </submittedName>
</protein>